<protein>
    <submittedName>
        <fullName evidence="9">Chemotaxis protein</fullName>
    </submittedName>
</protein>
<feature type="domain" description="HAMP" evidence="8">
    <location>
        <begin position="218"/>
        <end position="274"/>
    </location>
</feature>
<evidence type="ECO:0000256" key="2">
    <source>
        <dbReference type="ARBA" id="ARBA00022481"/>
    </source>
</evidence>
<keyword evidence="5" id="KW-0472">Membrane</keyword>
<evidence type="ECO:0000256" key="4">
    <source>
        <dbReference type="PROSITE-ProRule" id="PRU00284"/>
    </source>
</evidence>
<dbReference type="InterPro" id="IPR035965">
    <property type="entry name" value="PAS-like_dom_sf"/>
</dbReference>
<evidence type="ECO:0000313" key="9">
    <source>
        <dbReference type="EMBL" id="PND36834.1"/>
    </source>
</evidence>
<dbReference type="SMART" id="SM00283">
    <property type="entry name" value="MA"/>
    <property type="match status" value="1"/>
</dbReference>
<keyword evidence="10" id="KW-1185">Reference proteome</keyword>
<dbReference type="InterPro" id="IPR051310">
    <property type="entry name" value="MCP_chemotaxis"/>
</dbReference>
<dbReference type="CDD" id="cd00130">
    <property type="entry name" value="PAS"/>
    <property type="match status" value="1"/>
</dbReference>
<comment type="similarity">
    <text evidence="3">Belongs to the methyl-accepting chemotaxis (MCP) protein family.</text>
</comment>
<dbReference type="PROSITE" id="PS50885">
    <property type="entry name" value="HAMP"/>
    <property type="match status" value="1"/>
</dbReference>
<dbReference type="InterPro" id="IPR004089">
    <property type="entry name" value="MCPsignal_dom"/>
</dbReference>
<dbReference type="GO" id="GO:0004888">
    <property type="term" value="F:transmembrane signaling receptor activity"/>
    <property type="evidence" value="ECO:0007669"/>
    <property type="project" value="TreeGrafter"/>
</dbReference>
<dbReference type="AlphaFoldDB" id="A0A2N8KTQ6"/>
<dbReference type="GO" id="GO:0005886">
    <property type="term" value="C:plasma membrane"/>
    <property type="evidence" value="ECO:0007669"/>
    <property type="project" value="TreeGrafter"/>
</dbReference>
<dbReference type="Gene3D" id="3.30.450.20">
    <property type="entry name" value="PAS domain"/>
    <property type="match status" value="1"/>
</dbReference>
<evidence type="ECO:0000256" key="5">
    <source>
        <dbReference type="SAM" id="Phobius"/>
    </source>
</evidence>
<dbReference type="CDD" id="cd11386">
    <property type="entry name" value="MCP_signal"/>
    <property type="match status" value="1"/>
</dbReference>
<dbReference type="EMBL" id="POSP01000003">
    <property type="protein sequence ID" value="PND36834.1"/>
    <property type="molecule type" value="Genomic_DNA"/>
</dbReference>
<sequence length="544" mass="58824">MRSNLPVSQQEFPFPSGRTLVSTTDLKGRILHCNAAFIQVSGYSADELLGQPHNLIRHPDMPEEAFRDLWDTVARGLPWSGVVKNRRKNGDHYWVLANVTPLSENGRPVAYLSVRTQPSREQVQAAEALYATMRGEAAKGALLHVLHEGQVLRRDWRSRWLRALRPGPWLPTGLIVLLVAGLSMAVGRWGVAPASPWFVPQVLLLAALALGLARACVNRDRAGLQRLLAYAHQLSAGDLSQALKPQASLSSGSDLQALETALNQLRVNLRALVADTLDELQDMNRLSREIAQGNADLAQRTGAQAASLEQTAAAMEEITGTVRSSTDSAHQASSVAEELSRVSSQSGDVVHHVTDTMGGIAGASRRIGEIIQVIDSIAFQTNILALNAAVESARAGEHGRGFAVVASEVRALAQRSQQAAAEIRQLIHDSAEKVEAGERQTRSAQDSIEQTLQSVQHFTRLIGQIHLGADEQLRGISQINQAISHLDGITQQNSALVEQLARAASVLQAQVGEVQAAVQIFRLQHGAARELPDAVALRRAARQP</sequence>
<dbReference type="Proteomes" id="UP000235916">
    <property type="component" value="Unassembled WGS sequence"/>
</dbReference>
<comment type="caution">
    <text evidence="9">The sequence shown here is derived from an EMBL/GenBank/DDBJ whole genome shotgun (WGS) entry which is preliminary data.</text>
</comment>
<dbReference type="SMART" id="SM00091">
    <property type="entry name" value="PAS"/>
    <property type="match status" value="1"/>
</dbReference>
<dbReference type="SUPFAM" id="SSF55785">
    <property type="entry name" value="PYP-like sensor domain (PAS domain)"/>
    <property type="match status" value="1"/>
</dbReference>
<dbReference type="SUPFAM" id="SSF58104">
    <property type="entry name" value="Methyl-accepting chemotaxis protein (MCP) signaling domain"/>
    <property type="match status" value="1"/>
</dbReference>
<dbReference type="InterPro" id="IPR003660">
    <property type="entry name" value="HAMP_dom"/>
</dbReference>
<dbReference type="Pfam" id="PF00015">
    <property type="entry name" value="MCPsignal"/>
    <property type="match status" value="1"/>
</dbReference>
<dbReference type="PROSITE" id="PS50111">
    <property type="entry name" value="CHEMOTAXIS_TRANSDUC_2"/>
    <property type="match status" value="1"/>
</dbReference>
<comment type="subcellular location">
    <subcellularLocation>
        <location evidence="1">Membrane</location>
    </subcellularLocation>
</comment>
<feature type="domain" description="PAS" evidence="7">
    <location>
        <begin position="25"/>
        <end position="76"/>
    </location>
</feature>
<dbReference type="OrthoDB" id="9763018at2"/>
<dbReference type="PANTHER" id="PTHR43531">
    <property type="entry name" value="PROTEIN ICFG"/>
    <property type="match status" value="1"/>
</dbReference>
<feature type="transmembrane region" description="Helical" evidence="5">
    <location>
        <begin position="197"/>
        <end position="217"/>
    </location>
</feature>
<evidence type="ECO:0000259" key="8">
    <source>
        <dbReference type="PROSITE" id="PS50885"/>
    </source>
</evidence>
<keyword evidence="2" id="KW-0488">Methylation</keyword>
<organism evidence="9 10">
    <name type="scientific">Kinneretia aquatilis</name>
    <dbReference type="NCBI Taxonomy" id="2070761"/>
    <lineage>
        <taxon>Bacteria</taxon>
        <taxon>Pseudomonadati</taxon>
        <taxon>Pseudomonadota</taxon>
        <taxon>Betaproteobacteria</taxon>
        <taxon>Burkholderiales</taxon>
        <taxon>Sphaerotilaceae</taxon>
        <taxon>Roseateles</taxon>
    </lineage>
</organism>
<keyword evidence="5" id="KW-0812">Transmembrane</keyword>
<evidence type="ECO:0000259" key="6">
    <source>
        <dbReference type="PROSITE" id="PS50111"/>
    </source>
</evidence>
<dbReference type="FunFam" id="1.10.287.950:FF:000001">
    <property type="entry name" value="Methyl-accepting chemotaxis sensory transducer"/>
    <property type="match status" value="1"/>
</dbReference>
<evidence type="ECO:0000256" key="3">
    <source>
        <dbReference type="ARBA" id="ARBA00029447"/>
    </source>
</evidence>
<name>A0A2N8KTQ6_9BURK</name>
<dbReference type="RefSeq" id="WP_102766756.1">
    <property type="nucleotide sequence ID" value="NZ_POSP01000003.1"/>
</dbReference>
<dbReference type="PROSITE" id="PS50112">
    <property type="entry name" value="PAS"/>
    <property type="match status" value="1"/>
</dbReference>
<feature type="transmembrane region" description="Helical" evidence="5">
    <location>
        <begin position="169"/>
        <end position="191"/>
    </location>
</feature>
<dbReference type="PANTHER" id="PTHR43531:SF14">
    <property type="entry name" value="METHYL-ACCEPTING CHEMOTAXIS PROTEIN I-RELATED"/>
    <property type="match status" value="1"/>
</dbReference>
<accession>A0A2N8KTQ6</accession>
<feature type="domain" description="Methyl-accepting transducer" evidence="6">
    <location>
        <begin position="279"/>
        <end position="508"/>
    </location>
</feature>
<evidence type="ECO:0000256" key="1">
    <source>
        <dbReference type="ARBA" id="ARBA00004370"/>
    </source>
</evidence>
<evidence type="ECO:0000259" key="7">
    <source>
        <dbReference type="PROSITE" id="PS50112"/>
    </source>
</evidence>
<dbReference type="InterPro" id="IPR000014">
    <property type="entry name" value="PAS"/>
</dbReference>
<dbReference type="NCBIfam" id="TIGR00229">
    <property type="entry name" value="sensory_box"/>
    <property type="match status" value="1"/>
</dbReference>
<dbReference type="Gene3D" id="1.10.287.950">
    <property type="entry name" value="Methyl-accepting chemotaxis protein"/>
    <property type="match status" value="1"/>
</dbReference>
<dbReference type="GO" id="GO:0006935">
    <property type="term" value="P:chemotaxis"/>
    <property type="evidence" value="ECO:0007669"/>
    <property type="project" value="TreeGrafter"/>
</dbReference>
<dbReference type="GO" id="GO:0007165">
    <property type="term" value="P:signal transduction"/>
    <property type="evidence" value="ECO:0007669"/>
    <property type="project" value="UniProtKB-KW"/>
</dbReference>
<gene>
    <name evidence="9" type="ORF">C1O66_04305</name>
</gene>
<proteinExistence type="inferred from homology"/>
<keyword evidence="4" id="KW-0807">Transducer</keyword>
<reference evidence="9 10" key="1">
    <citation type="submission" date="2018-01" db="EMBL/GenBank/DDBJ databases">
        <title>Draft genome sequence of Paucibacter aquatile CR182 isolated from freshwater of the Nakdong River.</title>
        <authorList>
            <person name="Choi A."/>
            <person name="Chung E.J."/>
        </authorList>
    </citation>
    <scope>NUCLEOTIDE SEQUENCE [LARGE SCALE GENOMIC DNA]</scope>
    <source>
        <strain evidence="9 10">CR182</strain>
    </source>
</reference>
<dbReference type="Pfam" id="PF08447">
    <property type="entry name" value="PAS_3"/>
    <property type="match status" value="1"/>
</dbReference>
<evidence type="ECO:0000313" key="10">
    <source>
        <dbReference type="Proteomes" id="UP000235916"/>
    </source>
</evidence>
<keyword evidence="5" id="KW-1133">Transmembrane helix</keyword>
<dbReference type="InterPro" id="IPR013655">
    <property type="entry name" value="PAS_fold_3"/>
</dbReference>